<keyword evidence="2" id="KW-1133">Transmembrane helix</keyword>
<proteinExistence type="predicted"/>
<keyword evidence="2" id="KW-0812">Transmembrane</keyword>
<evidence type="ECO:0000256" key="1">
    <source>
        <dbReference type="SAM" id="MobiDB-lite"/>
    </source>
</evidence>
<dbReference type="RefSeq" id="WP_269905577.1">
    <property type="nucleotide sequence ID" value="NZ_JAPFQA010000004.1"/>
</dbReference>
<gene>
    <name evidence="4" type="ORF">OOJ09_12890</name>
</gene>
<name>A0ABT4QUM0_9HYPH</name>
<keyword evidence="2" id="KW-0472">Membrane</keyword>
<dbReference type="Gene3D" id="1.10.530.10">
    <property type="match status" value="1"/>
</dbReference>
<evidence type="ECO:0000259" key="3">
    <source>
        <dbReference type="Pfam" id="PF18013"/>
    </source>
</evidence>
<feature type="transmembrane region" description="Helical" evidence="2">
    <location>
        <begin position="233"/>
        <end position="252"/>
    </location>
</feature>
<feature type="domain" description="Phage tail lysozyme" evidence="3">
    <location>
        <begin position="30"/>
        <end position="150"/>
    </location>
</feature>
<sequence>MAKGKAQDLFRSKAPWIMALLMRDFPLQVDDAAAILGNLGHESGGLATLQEESPTVPSSRGGYGWAQWTGPRRRSFEAYCKRVNLNPALDQANYGFLFSELKGPYRKALDKLAAARTLQAKVKAFELVYEAAGVKHYDSRNRWAAIALEAYHASTPTLPTWALPAGKPASAQEQAPTTSDTAPAAKPAPSAPPVANSTQARPAAPAKKKWFAGIVAALGIGGGAGAAGWHTGAWLLFAVLALALVVAVAVWLHGRKA</sequence>
<keyword evidence="5" id="KW-1185">Reference proteome</keyword>
<accession>A0ABT4QUM0</accession>
<feature type="region of interest" description="Disordered" evidence="1">
    <location>
        <begin position="165"/>
        <end position="199"/>
    </location>
</feature>
<dbReference type="InterPro" id="IPR041219">
    <property type="entry name" value="Phage_lysozyme2"/>
</dbReference>
<reference evidence="4" key="1">
    <citation type="submission" date="2022-11" db="EMBL/GenBank/DDBJ databases">
        <authorList>
            <person name="Coimbra C."/>
        </authorList>
    </citation>
    <scope>NUCLEOTIDE SEQUENCE</scope>
    <source>
        <strain evidence="4">Jales19</strain>
    </source>
</reference>
<comment type="caution">
    <text evidence="4">The sequence shown here is derived from an EMBL/GenBank/DDBJ whole genome shotgun (WGS) entry which is preliminary data.</text>
</comment>
<dbReference type="Pfam" id="PF18013">
    <property type="entry name" value="Phage_lysozyme2"/>
    <property type="match status" value="1"/>
</dbReference>
<evidence type="ECO:0000313" key="4">
    <source>
        <dbReference type="EMBL" id="MCZ8545083.1"/>
    </source>
</evidence>
<evidence type="ECO:0000313" key="5">
    <source>
        <dbReference type="Proteomes" id="UP001152178"/>
    </source>
</evidence>
<feature type="transmembrane region" description="Helical" evidence="2">
    <location>
        <begin position="210"/>
        <end position="227"/>
    </location>
</feature>
<evidence type="ECO:0000256" key="2">
    <source>
        <dbReference type="SAM" id="Phobius"/>
    </source>
</evidence>
<protein>
    <submittedName>
        <fullName evidence="4">Phage tail tip lysozyme</fullName>
    </submittedName>
</protein>
<feature type="compositionally biased region" description="Low complexity" evidence="1">
    <location>
        <begin position="175"/>
        <end position="198"/>
    </location>
</feature>
<organism evidence="4 5">
    <name type="scientific">Mesorhizobium qingshengii</name>
    <dbReference type="NCBI Taxonomy" id="1165689"/>
    <lineage>
        <taxon>Bacteria</taxon>
        <taxon>Pseudomonadati</taxon>
        <taxon>Pseudomonadota</taxon>
        <taxon>Alphaproteobacteria</taxon>
        <taxon>Hyphomicrobiales</taxon>
        <taxon>Phyllobacteriaceae</taxon>
        <taxon>Mesorhizobium</taxon>
    </lineage>
</organism>
<dbReference type="EMBL" id="JAPFQA010000004">
    <property type="protein sequence ID" value="MCZ8545083.1"/>
    <property type="molecule type" value="Genomic_DNA"/>
</dbReference>
<dbReference type="Proteomes" id="UP001152178">
    <property type="component" value="Unassembled WGS sequence"/>
</dbReference>